<keyword evidence="1" id="KW-0472">Membrane</keyword>
<comment type="caution">
    <text evidence="3">The sequence shown here is derived from an EMBL/GenBank/DDBJ whole genome shotgun (WGS) entry which is preliminary data.</text>
</comment>
<evidence type="ECO:0000313" key="4">
    <source>
        <dbReference type="Proteomes" id="UP000093186"/>
    </source>
</evidence>
<reference evidence="3 4" key="1">
    <citation type="submission" date="2016-06" db="EMBL/GenBank/DDBJ databases">
        <title>Draft Genome Sequence of Tenacibaculum soleae UCD-KL19.</title>
        <authorList>
            <person name="Eisen J.A."/>
            <person name="Coil D.A."/>
            <person name="Lujan K.M."/>
        </authorList>
    </citation>
    <scope>NUCLEOTIDE SEQUENCE [LARGE SCALE GENOMIC DNA]</scope>
    <source>
        <strain evidence="3 4">UCD-KL19</strain>
    </source>
</reference>
<proteinExistence type="predicted"/>
<keyword evidence="1" id="KW-0812">Transmembrane</keyword>
<protein>
    <recommendedName>
        <fullName evidence="2">2TM domain-containing protein</fullName>
    </recommendedName>
</protein>
<accession>A0A1B9XZV0</accession>
<evidence type="ECO:0000313" key="3">
    <source>
        <dbReference type="EMBL" id="OCK43098.1"/>
    </source>
</evidence>
<organism evidence="3 4">
    <name type="scientific">Tenacibaculum soleae</name>
    <dbReference type="NCBI Taxonomy" id="447689"/>
    <lineage>
        <taxon>Bacteria</taxon>
        <taxon>Pseudomonadati</taxon>
        <taxon>Bacteroidota</taxon>
        <taxon>Flavobacteriia</taxon>
        <taxon>Flavobacteriales</taxon>
        <taxon>Flavobacteriaceae</taxon>
        <taxon>Tenacibaculum</taxon>
    </lineage>
</organism>
<keyword evidence="1" id="KW-1133">Transmembrane helix</keyword>
<evidence type="ECO:0000256" key="1">
    <source>
        <dbReference type="SAM" id="Phobius"/>
    </source>
</evidence>
<dbReference type="InterPro" id="IPR025698">
    <property type="entry name" value="2TM_dom"/>
</dbReference>
<dbReference type="AlphaFoldDB" id="A0A1B9XZV0"/>
<dbReference type="STRING" id="447689.BA195_07230"/>
<feature type="transmembrane region" description="Helical" evidence="1">
    <location>
        <begin position="32"/>
        <end position="51"/>
    </location>
</feature>
<keyword evidence="4" id="KW-1185">Reference proteome</keyword>
<evidence type="ECO:0000259" key="2">
    <source>
        <dbReference type="Pfam" id="PF13239"/>
    </source>
</evidence>
<dbReference type="Proteomes" id="UP000093186">
    <property type="component" value="Unassembled WGS sequence"/>
</dbReference>
<feature type="domain" description="2TM" evidence="2">
    <location>
        <begin position="12"/>
        <end position="71"/>
    </location>
</feature>
<sequence>MLILAVFSNTIFNFFESHIHNKGTLKWAKSNIWINCLLWAFGVLVHGLYAFKNKITFFENWENKKVNEFMNEK</sequence>
<gene>
    <name evidence="3" type="ORF">BA195_07230</name>
</gene>
<name>A0A1B9XZV0_9FLAO</name>
<dbReference type="Pfam" id="PF13239">
    <property type="entry name" value="2TM"/>
    <property type="match status" value="1"/>
</dbReference>
<dbReference type="EMBL" id="MAKX01000002">
    <property type="protein sequence ID" value="OCK43098.1"/>
    <property type="molecule type" value="Genomic_DNA"/>
</dbReference>